<accession>A0A565BV04</accession>
<dbReference type="EMBL" id="CABITT030000005">
    <property type="protein sequence ID" value="VVB05202.1"/>
    <property type="molecule type" value="Genomic_DNA"/>
</dbReference>
<comment type="similarity">
    <text evidence="1">Belongs to the LOB domain-containing protein family.</text>
</comment>
<dbReference type="InterPro" id="IPR004883">
    <property type="entry name" value="LOB"/>
</dbReference>
<comment type="caution">
    <text evidence="4">The sequence shown here is derived from an EMBL/GenBank/DDBJ whole genome shotgun (WGS) entry which is preliminary data.</text>
</comment>
<sequence>MEPCACEEARQKCTNEYCVLAPYLPANNPEVYACLSQVFEISVVVKNLKDLEPSQRQKCVDSYYFEAKYRLLDPVLGYDGLVRHLQRQIEDLKLGLEMDKRGAQGFARGPLSQSYGTTTTPSTSD</sequence>
<dbReference type="AlphaFoldDB" id="A0A565BV04"/>
<dbReference type="PROSITE" id="PS50891">
    <property type="entry name" value="LOB"/>
    <property type="match status" value="1"/>
</dbReference>
<feature type="domain" description="LOB" evidence="3">
    <location>
        <begin position="2"/>
        <end position="103"/>
    </location>
</feature>
<feature type="region of interest" description="Disordered" evidence="2">
    <location>
        <begin position="105"/>
        <end position="125"/>
    </location>
</feature>
<feature type="compositionally biased region" description="Polar residues" evidence="2">
    <location>
        <begin position="111"/>
        <end position="125"/>
    </location>
</feature>
<keyword evidence="5" id="KW-1185">Reference proteome</keyword>
<protein>
    <recommendedName>
        <fullName evidence="3">LOB domain-containing protein</fullName>
    </recommendedName>
</protein>
<evidence type="ECO:0000313" key="5">
    <source>
        <dbReference type="Proteomes" id="UP000489600"/>
    </source>
</evidence>
<dbReference type="PANTHER" id="PTHR31301">
    <property type="entry name" value="LOB DOMAIN-CONTAINING PROTEIN 4-RELATED"/>
    <property type="match status" value="1"/>
</dbReference>
<name>A0A565BV04_9BRAS</name>
<dbReference type="Pfam" id="PF03195">
    <property type="entry name" value="LOB"/>
    <property type="match status" value="1"/>
</dbReference>
<organism evidence="4 5">
    <name type="scientific">Arabis nemorensis</name>
    <dbReference type="NCBI Taxonomy" id="586526"/>
    <lineage>
        <taxon>Eukaryota</taxon>
        <taxon>Viridiplantae</taxon>
        <taxon>Streptophyta</taxon>
        <taxon>Embryophyta</taxon>
        <taxon>Tracheophyta</taxon>
        <taxon>Spermatophyta</taxon>
        <taxon>Magnoliopsida</taxon>
        <taxon>eudicotyledons</taxon>
        <taxon>Gunneridae</taxon>
        <taxon>Pentapetalae</taxon>
        <taxon>rosids</taxon>
        <taxon>malvids</taxon>
        <taxon>Brassicales</taxon>
        <taxon>Brassicaceae</taxon>
        <taxon>Arabideae</taxon>
        <taxon>Arabis</taxon>
    </lineage>
</organism>
<evidence type="ECO:0000256" key="1">
    <source>
        <dbReference type="ARBA" id="ARBA00005474"/>
    </source>
</evidence>
<gene>
    <name evidence="4" type="ORF">ANE_LOCUS15646</name>
</gene>
<proteinExistence type="inferred from homology"/>
<reference evidence="4" key="1">
    <citation type="submission" date="2019-07" db="EMBL/GenBank/DDBJ databases">
        <authorList>
            <person name="Dittberner H."/>
        </authorList>
    </citation>
    <scope>NUCLEOTIDE SEQUENCE [LARGE SCALE GENOMIC DNA]</scope>
</reference>
<dbReference type="Proteomes" id="UP000489600">
    <property type="component" value="Unassembled WGS sequence"/>
</dbReference>
<dbReference type="PANTHER" id="PTHR31301:SF131">
    <property type="entry name" value="LOB DOMAIN-CONTAINING PROTEIN 28"/>
    <property type="match status" value="1"/>
</dbReference>
<evidence type="ECO:0000259" key="3">
    <source>
        <dbReference type="PROSITE" id="PS50891"/>
    </source>
</evidence>
<evidence type="ECO:0000313" key="4">
    <source>
        <dbReference type="EMBL" id="VVB05202.1"/>
    </source>
</evidence>
<evidence type="ECO:0000256" key="2">
    <source>
        <dbReference type="SAM" id="MobiDB-lite"/>
    </source>
</evidence>
<dbReference type="OrthoDB" id="1105339at2759"/>